<protein>
    <submittedName>
        <fullName evidence="1">Uncharacterized protein</fullName>
    </submittedName>
</protein>
<dbReference type="EMBL" id="BLLK01000056">
    <property type="protein sequence ID" value="GFH56832.1"/>
    <property type="molecule type" value="Genomic_DNA"/>
</dbReference>
<accession>A0AAD3D2T5</accession>
<name>A0AAD3D2T5_9STRA</name>
<dbReference type="Gene3D" id="3.40.50.1110">
    <property type="entry name" value="SGNH hydrolase"/>
    <property type="match status" value="1"/>
</dbReference>
<keyword evidence="2" id="KW-1185">Reference proteome</keyword>
<sequence>MQTNDMEKISAKEFYAEYHGHKVQHLQQIYTKLRSTSDQIIFLAGDSSLDNKYWFNDRNPAVGVYKDILSPPSSICDVNYWLNCISEEQNKSQSNAMKVSAINTAVEATTINERTFGLLPQDEFIRDNISSNDVLIVSIGGNDVAMSPTPCTIFSMAGLLCLPKACVEYGKKCFTCPCNDYCFGCGTSTLSCFGSFPPCLGYFNHLFGTRVQNYIKRLVEKQKPKKILVCMIYYPDETVTDSWAGSALKAMGYDSNPQKLQMFIRKMFTDATSQIKIEGCEVIPVPLFHVLDGKNTNDYCYRVEPSPSGGKKMAEYLLNVIQNPSYDASRENYAAPTSLLIGRY</sequence>
<dbReference type="InterPro" id="IPR036514">
    <property type="entry name" value="SGNH_hydro_sf"/>
</dbReference>
<gene>
    <name evidence="1" type="ORF">CTEN210_13308</name>
</gene>
<reference evidence="1 2" key="1">
    <citation type="journal article" date="2021" name="Sci. Rep.">
        <title>The genome of the diatom Chaetoceros tenuissimus carries an ancient integrated fragment of an extant virus.</title>
        <authorList>
            <person name="Hongo Y."/>
            <person name="Kimura K."/>
            <person name="Takaki Y."/>
            <person name="Yoshida Y."/>
            <person name="Baba S."/>
            <person name="Kobayashi G."/>
            <person name="Nagasaki K."/>
            <person name="Hano T."/>
            <person name="Tomaru Y."/>
        </authorList>
    </citation>
    <scope>NUCLEOTIDE SEQUENCE [LARGE SCALE GENOMIC DNA]</scope>
    <source>
        <strain evidence="1 2">NIES-3715</strain>
    </source>
</reference>
<organism evidence="1 2">
    <name type="scientific">Chaetoceros tenuissimus</name>
    <dbReference type="NCBI Taxonomy" id="426638"/>
    <lineage>
        <taxon>Eukaryota</taxon>
        <taxon>Sar</taxon>
        <taxon>Stramenopiles</taxon>
        <taxon>Ochrophyta</taxon>
        <taxon>Bacillariophyta</taxon>
        <taxon>Coscinodiscophyceae</taxon>
        <taxon>Chaetocerotophycidae</taxon>
        <taxon>Chaetocerotales</taxon>
        <taxon>Chaetocerotaceae</taxon>
        <taxon>Chaetoceros</taxon>
    </lineage>
</organism>
<proteinExistence type="predicted"/>
<evidence type="ECO:0000313" key="1">
    <source>
        <dbReference type="EMBL" id="GFH56832.1"/>
    </source>
</evidence>
<comment type="caution">
    <text evidence="1">The sequence shown here is derived from an EMBL/GenBank/DDBJ whole genome shotgun (WGS) entry which is preliminary data.</text>
</comment>
<evidence type="ECO:0000313" key="2">
    <source>
        <dbReference type="Proteomes" id="UP001054902"/>
    </source>
</evidence>
<dbReference type="AlphaFoldDB" id="A0AAD3D2T5"/>
<dbReference type="Proteomes" id="UP001054902">
    <property type="component" value="Unassembled WGS sequence"/>
</dbReference>